<dbReference type="InterPro" id="IPR006576">
    <property type="entry name" value="BRK_domain"/>
</dbReference>
<feature type="region of interest" description="Disordered" evidence="10">
    <location>
        <begin position="1728"/>
        <end position="1756"/>
    </location>
</feature>
<dbReference type="PANTHER" id="PTHR11477:SF51">
    <property type="entry name" value="PROTEIN PARTNER OF SNF, ISOFORM B"/>
    <property type="match status" value="1"/>
</dbReference>
<dbReference type="SMART" id="SM00249">
    <property type="entry name" value="PHD"/>
    <property type="match status" value="1"/>
</dbReference>
<feature type="compositionally biased region" description="Basic and acidic residues" evidence="10">
    <location>
        <begin position="523"/>
        <end position="536"/>
    </location>
</feature>
<keyword evidence="6" id="KW-0804">Transcription</keyword>
<keyword evidence="3 8" id="KW-0863">Zinc-finger</keyword>
<feature type="compositionally biased region" description="Acidic residues" evidence="10">
    <location>
        <begin position="1740"/>
        <end position="1756"/>
    </location>
</feature>
<reference evidence="13" key="2">
    <citation type="submission" date="2024-08" db="UniProtKB">
        <authorList>
            <consortium name="EnsemblMetazoa"/>
        </authorList>
    </citation>
    <scope>IDENTIFICATION</scope>
</reference>
<feature type="compositionally biased region" description="Low complexity" evidence="10">
    <location>
        <begin position="1865"/>
        <end position="1878"/>
    </location>
</feature>
<dbReference type="Pfam" id="PF00628">
    <property type="entry name" value="PHD"/>
    <property type="match status" value="1"/>
</dbReference>
<feature type="domain" description="PHD-type" evidence="11">
    <location>
        <begin position="758"/>
        <end position="812"/>
    </location>
</feature>
<evidence type="ECO:0000256" key="9">
    <source>
        <dbReference type="SAM" id="Coils"/>
    </source>
</evidence>
<feature type="coiled-coil region" evidence="9">
    <location>
        <begin position="1805"/>
        <end position="1839"/>
    </location>
</feature>
<dbReference type="Gene3D" id="3.40.5.120">
    <property type="match status" value="1"/>
</dbReference>
<keyword evidence="7" id="KW-0539">Nucleus</keyword>
<feature type="compositionally biased region" description="Basic and acidic residues" evidence="10">
    <location>
        <begin position="1042"/>
        <end position="1057"/>
    </location>
</feature>
<dbReference type="SUPFAM" id="SSF57903">
    <property type="entry name" value="FYVE/PHD zinc finger"/>
    <property type="match status" value="1"/>
</dbReference>
<evidence type="ECO:0000259" key="12">
    <source>
        <dbReference type="PROSITE" id="PS51321"/>
    </source>
</evidence>
<dbReference type="InterPro" id="IPR019787">
    <property type="entry name" value="Znf_PHD-finger"/>
</dbReference>
<dbReference type="PROSITE" id="PS01359">
    <property type="entry name" value="ZF_PHD_1"/>
    <property type="match status" value="1"/>
</dbReference>
<dbReference type="GO" id="GO:0006351">
    <property type="term" value="P:DNA-templated transcription"/>
    <property type="evidence" value="ECO:0007669"/>
    <property type="project" value="InterPro"/>
</dbReference>
<dbReference type="InterPro" id="IPR011011">
    <property type="entry name" value="Znf_FYVE_PHD"/>
</dbReference>
<evidence type="ECO:0000256" key="1">
    <source>
        <dbReference type="ARBA" id="ARBA00004123"/>
    </source>
</evidence>
<evidence type="ECO:0000256" key="2">
    <source>
        <dbReference type="ARBA" id="ARBA00022723"/>
    </source>
</evidence>
<keyword evidence="4" id="KW-0862">Zinc</keyword>
<dbReference type="SUPFAM" id="SSF46942">
    <property type="entry name" value="Elongation factor TFIIS domain 2"/>
    <property type="match status" value="1"/>
</dbReference>
<dbReference type="PROSITE" id="PS51321">
    <property type="entry name" value="TFIIS_CENTRAL"/>
    <property type="match status" value="1"/>
</dbReference>
<dbReference type="EnsemblMetazoa" id="XM_019901671.1">
    <property type="protein sequence ID" value="XP_019757230.1"/>
    <property type="gene ID" value="LOC109535727"/>
</dbReference>
<feature type="region of interest" description="Disordered" evidence="10">
    <location>
        <begin position="1395"/>
        <end position="1460"/>
    </location>
</feature>
<dbReference type="CDD" id="cd22581">
    <property type="entry name" value="SPOC_PPS-like"/>
    <property type="match status" value="1"/>
</dbReference>
<feature type="compositionally biased region" description="Basic and acidic residues" evidence="10">
    <location>
        <begin position="1323"/>
        <end position="1338"/>
    </location>
</feature>
<evidence type="ECO:0000313" key="13">
    <source>
        <dbReference type="EnsemblMetazoa" id="XP_019757230.1"/>
    </source>
</evidence>
<feature type="compositionally biased region" description="Basic and acidic residues" evidence="10">
    <location>
        <begin position="721"/>
        <end position="740"/>
    </location>
</feature>
<feature type="compositionally biased region" description="Low complexity" evidence="10">
    <location>
        <begin position="512"/>
        <end position="522"/>
    </location>
</feature>
<feature type="compositionally biased region" description="Basic and acidic residues" evidence="10">
    <location>
        <begin position="334"/>
        <end position="360"/>
    </location>
</feature>
<evidence type="ECO:0000256" key="5">
    <source>
        <dbReference type="ARBA" id="ARBA00023015"/>
    </source>
</evidence>
<feature type="region of interest" description="Disordered" evidence="10">
    <location>
        <begin position="1652"/>
        <end position="1671"/>
    </location>
</feature>
<feature type="compositionally biased region" description="Basic and acidic residues" evidence="10">
    <location>
        <begin position="306"/>
        <end position="324"/>
    </location>
</feature>
<feature type="region of interest" description="Disordered" evidence="10">
    <location>
        <begin position="210"/>
        <end position="546"/>
    </location>
</feature>
<dbReference type="Proteomes" id="UP000019118">
    <property type="component" value="Unassembled WGS sequence"/>
</dbReference>
<feature type="compositionally biased region" description="Basic and acidic residues" evidence="10">
    <location>
        <begin position="1243"/>
        <end position="1261"/>
    </location>
</feature>
<dbReference type="Pfam" id="PF07744">
    <property type="entry name" value="SPOC"/>
    <property type="match status" value="1"/>
</dbReference>
<evidence type="ECO:0000256" key="6">
    <source>
        <dbReference type="ARBA" id="ARBA00023163"/>
    </source>
</evidence>
<dbReference type="CTD" id="41524"/>
<dbReference type="Pfam" id="PF07500">
    <property type="entry name" value="TFIIS_M"/>
    <property type="match status" value="1"/>
</dbReference>
<sequence>MANSVVKVTDVTDDPESDSLLLLVGEDGNVIPDRQTVDNFLKSTSRPTNIQIMHIDKCDQKSIDVTVDNVIYMPDNMDVVNEDITTKIGNMQDIDTVALNLHNVKLDHDYTCLTLPNQASSAQGDDEDEDDELTNTLNIMHGRERLQRNAPKSIMVNVPSKPSKGIKILSSITIPAPSSPATTQKVLDKREPTILNKPTPVVIKGKAKVLHTSPKLQQEKQETELNEKCPTKGQSNEEEHDTEGEGSEDEDSVTEDDENDSDFDIREEISGVKGKKAAKSARDIEKAKTPHEPSVATPDTQISKVKVSDAKPDCKPELKSEKSNETPQQSTETPSDKSQTDRKTDQEPEVKPEDVKPPEKKHPKKKKEPPKPIPGDFALFSTPDIIRKVGGKDPITPTNPETPTTPKGIKGFDHSKPQVPMKTDPLSSPKFGKITPESRSKSISEMSSTPPKQNRLSLDEKDRMDKDKHVQHRTSTEGKGKDRRDSVDKHKTLKNTEEKRKLEHLSRERLSSDSSSERGASVSERDRKLSESDKPVLRYSKNAGEGQEISAQDVRAIIMNEDTKTYTTNTIPIPESPVQVLNNPEASNLNLDASGLDLDQSILDNINNDMISEDILYQVAKQLVSNTELQNAIDKGINEGVLDTSGIQEAMDISSQMSQSSNSSSFSGSQQSDVIKEGTQIVRPDGRILVLPPIERPTTRSRNKRKDEVAKPPFKQPPTKSDNRTKERPLHKPLDDEHVSGNELDSSEEEESEDDPNKLWCICNQPHNNRFMICCDTCEEWYHGKCVNITKAMGQQMESEGKEWICLFCKDSALRRPMAAARRIKKASRSSRESSSSSKKYEKEKSAILMPCVVCQRPSRKNSIYCSENCILSHAQGIERVVVFERSTGNMLTGAKAPSATNLDQWLKHHPGYEVVRSGGKVVTTKVKPGILSQSKLKLVKNANNEGVSLAVQQKGVNIGVMAHSPKRSSQTNQEQGTPKVTKLMKVTPKTSVVKDSKIKLINPQPMPTVLKPKEPQTPIKKIQIQTTLSPISPTSSIVKIAKKETPKKETPKESKTPKPPKLRTKDDVQTPQSKADDIRDNVQKTIFEQLLVRLKGSDIKLTDETVKNISIEIETELYKCFGDTGQKYKNKYRSLIFNIKDPKNQTLWRRICEKSISSYELVRLSPDDMASQELAKWREQEAKHQLDMIKKSEIELLNCNRQYVLKTHKGEEVLEDNTIGNKADNTEIIKSLTEGSTLDTNADVKKNNSKDRDKSRDKRSTSKHGHKEKNRDKKRHVSRDKREKDNKRRSSSHDRSRSRKRSRSRSKDSKTEKKREKRSRSRSRDERERSKDRDKYRKLSAKASRHKKTGNTSATDSLDKRAIEILEQLNKIAPPVEDRLWKHVPQDDIVPGNAPMDSDSDHEVPTSTVTIPTPPRTQEVEEISSQLSMEGKAVSKLKEADPEEDKGRSPTAKEPRGAMQIWSGTINMVDVAKISITAHEVSGDCSGLSKELSPSLDIVGRISPDTVWEYIGKMRSSNSKVISLIRLNATNIEEQMPYLALYSYLSSRNRLGVVKSTNKSIKDFYILPLAAQKPIPQALLPISGPVKQWLEASVKKINDRVQNGFEEARPALLLGIIVRDKRKRSYLDIMPTTATPHKKTRVEVHVVQTQPARSYTPPPMSAEVTPTPLPVPSVPKLDPRLAKHAPPPLPSTSTTVPEIVPPPLPALNSPSLMSKLSPLIMSIVNPVKSSTPPPKSLPIEDENPNDDDEPYSPEDFDPEASIIDTTSASLNMSTISELSITQTSTSTEQYIPGLGGDSDLSAKKLDIQRQMEELNKQIEQQKSEITSITKNIATAESEIVGSALASIALPSNLQQILDSIKTIGTTSSGESSTTSIKQTSAPTKEPDLTIPLIIPKTFSRPLTSGQPSDLSSNTIPLNLPVKSKLTPPQINSPLQEEKPTSVLSTLSEEDLIKKAAEMLNEEESSVGKKKISPPPPKLNFQPPKKSKIEVSLPPVPGVDD</sequence>
<feature type="compositionally biased region" description="Basic and acidic residues" evidence="10">
    <location>
        <begin position="1281"/>
        <end position="1296"/>
    </location>
</feature>
<dbReference type="InterPro" id="IPR001965">
    <property type="entry name" value="Znf_PHD"/>
</dbReference>
<feature type="compositionally biased region" description="Basic residues" evidence="10">
    <location>
        <begin position="1262"/>
        <end position="1280"/>
    </location>
</feature>
<feature type="compositionally biased region" description="Polar residues" evidence="10">
    <location>
        <begin position="1901"/>
        <end position="1917"/>
    </location>
</feature>
<evidence type="ECO:0000313" key="14">
    <source>
        <dbReference type="Proteomes" id="UP000019118"/>
    </source>
</evidence>
<feature type="compositionally biased region" description="Basic and acidic residues" evidence="10">
    <location>
        <begin position="1437"/>
        <end position="1457"/>
    </location>
</feature>
<dbReference type="GO" id="GO:0005634">
    <property type="term" value="C:nucleus"/>
    <property type="evidence" value="ECO:0007669"/>
    <property type="project" value="UniProtKB-SubCell"/>
</dbReference>
<proteinExistence type="predicted"/>
<dbReference type="InterPro" id="IPR019786">
    <property type="entry name" value="Zinc_finger_PHD-type_CS"/>
</dbReference>
<name>A0AAR5P812_DENPD</name>
<feature type="compositionally biased region" description="Basic and acidic residues" evidence="10">
    <location>
        <begin position="280"/>
        <end position="291"/>
    </location>
</feature>
<dbReference type="InterPro" id="IPR036575">
    <property type="entry name" value="TFIIS_cen_dom_sf"/>
</dbReference>
<feature type="region of interest" description="Disordered" evidence="10">
    <location>
        <begin position="1240"/>
        <end position="1357"/>
    </location>
</feature>
<feature type="compositionally biased region" description="Acidic residues" evidence="10">
    <location>
        <begin position="236"/>
        <end position="262"/>
    </location>
</feature>
<dbReference type="InterPro" id="IPR013083">
    <property type="entry name" value="Znf_RING/FYVE/PHD"/>
</dbReference>
<feature type="region of interest" description="Disordered" evidence="10">
    <location>
        <begin position="1899"/>
        <end position="2001"/>
    </location>
</feature>
<feature type="domain" description="TFIIS central" evidence="12">
    <location>
        <begin position="1079"/>
        <end position="1198"/>
    </location>
</feature>
<evidence type="ECO:0000256" key="8">
    <source>
        <dbReference type="PROSITE-ProRule" id="PRU00146"/>
    </source>
</evidence>
<keyword evidence="14" id="KW-1185">Reference proteome</keyword>
<feature type="compositionally biased region" description="Basic and acidic residues" evidence="10">
    <location>
        <begin position="217"/>
        <end position="230"/>
    </location>
</feature>
<feature type="compositionally biased region" description="Basic and acidic residues" evidence="10">
    <location>
        <begin position="1064"/>
        <end position="1076"/>
    </location>
</feature>
<feature type="compositionally biased region" description="Low complexity" evidence="10">
    <location>
        <begin position="654"/>
        <end position="672"/>
    </location>
</feature>
<dbReference type="GO" id="GO:0008270">
    <property type="term" value="F:zinc ion binding"/>
    <property type="evidence" value="ECO:0007669"/>
    <property type="project" value="UniProtKB-KW"/>
</dbReference>
<organism evidence="13 14">
    <name type="scientific">Dendroctonus ponderosae</name>
    <name type="common">Mountain pine beetle</name>
    <dbReference type="NCBI Taxonomy" id="77166"/>
    <lineage>
        <taxon>Eukaryota</taxon>
        <taxon>Metazoa</taxon>
        <taxon>Ecdysozoa</taxon>
        <taxon>Arthropoda</taxon>
        <taxon>Hexapoda</taxon>
        <taxon>Insecta</taxon>
        <taxon>Pterygota</taxon>
        <taxon>Neoptera</taxon>
        <taxon>Endopterygota</taxon>
        <taxon>Coleoptera</taxon>
        <taxon>Polyphaga</taxon>
        <taxon>Cucujiformia</taxon>
        <taxon>Curculionidae</taxon>
        <taxon>Scolytinae</taxon>
        <taxon>Dendroctonus</taxon>
    </lineage>
</organism>
<comment type="subcellular location">
    <subcellularLocation>
        <location evidence="1">Nucleus</location>
    </subcellularLocation>
</comment>
<dbReference type="Gene3D" id="3.30.40.10">
    <property type="entry name" value="Zinc/RING finger domain, C3HC4 (zinc finger)"/>
    <property type="match status" value="1"/>
</dbReference>
<dbReference type="PROSITE" id="PS50016">
    <property type="entry name" value="ZF_PHD_2"/>
    <property type="match status" value="1"/>
</dbReference>
<feature type="region of interest" description="Disordered" evidence="10">
    <location>
        <begin position="820"/>
        <end position="842"/>
    </location>
</feature>
<evidence type="ECO:0000259" key="11">
    <source>
        <dbReference type="PROSITE" id="PS50016"/>
    </source>
</evidence>
<dbReference type="SUPFAM" id="SSF160481">
    <property type="entry name" value="BRK domain-like"/>
    <property type="match status" value="1"/>
</dbReference>
<keyword evidence="2" id="KW-0479">Metal-binding</keyword>
<dbReference type="Gene3D" id="1.10.472.30">
    <property type="entry name" value="Transcription elongation factor S-II, central domain"/>
    <property type="match status" value="1"/>
</dbReference>
<dbReference type="PANTHER" id="PTHR11477">
    <property type="entry name" value="TRANSCRIPTION FACTOR S-II ZINC FINGER DOMAIN-CONTAINING PROTEIN"/>
    <property type="match status" value="1"/>
</dbReference>
<dbReference type="SMART" id="SM00592">
    <property type="entry name" value="BRK"/>
    <property type="match status" value="1"/>
</dbReference>
<keyword evidence="5" id="KW-0805">Transcription regulation</keyword>
<accession>A0AAR5P812</accession>
<keyword evidence="9" id="KW-0175">Coiled coil</keyword>
<evidence type="ECO:0008006" key="15">
    <source>
        <dbReference type="Google" id="ProtNLM"/>
    </source>
</evidence>
<dbReference type="InterPro" id="IPR003618">
    <property type="entry name" value="TFIIS_cen_dom"/>
</dbReference>
<feature type="compositionally biased region" description="Basic and acidic residues" evidence="10">
    <location>
        <begin position="457"/>
        <end position="511"/>
    </location>
</feature>
<reference evidence="14" key="1">
    <citation type="journal article" date="2013" name="Genome Biol.">
        <title>Draft genome of the mountain pine beetle, Dendroctonus ponderosae Hopkins, a major forest pest.</title>
        <authorList>
            <person name="Keeling C.I."/>
            <person name="Yuen M.M."/>
            <person name="Liao N.Y."/>
            <person name="Docking T.R."/>
            <person name="Chan S.K."/>
            <person name="Taylor G.A."/>
            <person name="Palmquist D.L."/>
            <person name="Jackman S.D."/>
            <person name="Nguyen A."/>
            <person name="Li M."/>
            <person name="Henderson H."/>
            <person name="Janes J.K."/>
            <person name="Zhao Y."/>
            <person name="Pandoh P."/>
            <person name="Moore R."/>
            <person name="Sperling F.A."/>
            <person name="Huber D.P."/>
            <person name="Birol I."/>
            <person name="Jones S.J."/>
            <person name="Bohlmann J."/>
        </authorList>
    </citation>
    <scope>NUCLEOTIDE SEQUENCE</scope>
</reference>
<evidence type="ECO:0000256" key="10">
    <source>
        <dbReference type="SAM" id="MobiDB-lite"/>
    </source>
</evidence>
<feature type="region of interest" description="Disordered" evidence="10">
    <location>
        <begin position="653"/>
        <end position="751"/>
    </location>
</feature>
<evidence type="ECO:0000256" key="3">
    <source>
        <dbReference type="ARBA" id="ARBA00022771"/>
    </source>
</evidence>
<dbReference type="CDD" id="cd15552">
    <property type="entry name" value="PHD_PHF3_like"/>
    <property type="match status" value="1"/>
</dbReference>
<dbReference type="SMART" id="SM00510">
    <property type="entry name" value="TFS2M"/>
    <property type="match status" value="1"/>
</dbReference>
<protein>
    <recommendedName>
        <fullName evidence="15">Death-inducer obliterator 1</fullName>
    </recommendedName>
</protein>
<feature type="compositionally biased region" description="Basic and acidic residues" evidence="10">
    <location>
        <begin position="1306"/>
        <end position="1315"/>
    </location>
</feature>
<dbReference type="Pfam" id="PF07533">
    <property type="entry name" value="BRK"/>
    <property type="match status" value="1"/>
</dbReference>
<dbReference type="InterPro" id="IPR012921">
    <property type="entry name" value="SPOC_C"/>
</dbReference>
<feature type="region of interest" description="Disordered" evidence="10">
    <location>
        <begin position="1036"/>
        <end position="1076"/>
    </location>
</feature>
<feature type="compositionally biased region" description="Basic residues" evidence="10">
    <location>
        <begin position="1339"/>
        <end position="1350"/>
    </location>
</feature>
<dbReference type="InterPro" id="IPR037259">
    <property type="entry name" value="BRK_sf"/>
</dbReference>
<evidence type="ECO:0000256" key="4">
    <source>
        <dbReference type="ARBA" id="ARBA00022833"/>
    </source>
</evidence>
<feature type="compositionally biased region" description="Low complexity" evidence="10">
    <location>
        <begin position="394"/>
        <end position="406"/>
    </location>
</feature>
<evidence type="ECO:0000256" key="7">
    <source>
        <dbReference type="ARBA" id="ARBA00023242"/>
    </source>
</evidence>
<feature type="region of interest" description="Disordered" evidence="10">
    <location>
        <begin position="1865"/>
        <end position="1887"/>
    </location>
</feature>
<dbReference type="GeneID" id="109535727"/>